<dbReference type="AlphaFoldDB" id="A0A0G3ETB4"/>
<name>A0A0G3ETB4_9BURK</name>
<reference evidence="7" key="1">
    <citation type="submission" date="2015-06" db="EMBL/GenBank/DDBJ databases">
        <authorList>
            <person name="Lim Y.L."/>
            <person name="Ee R."/>
            <person name="Yong D."/>
            <person name="How K.Y."/>
            <person name="Yin W.F."/>
            <person name="Chan K.G."/>
        </authorList>
    </citation>
    <scope>NUCLEOTIDE SEQUENCE [LARGE SCALE GENOMIC DNA]</scope>
    <source>
        <strain evidence="7">DSM 25325</strain>
    </source>
</reference>
<keyword evidence="2 5" id="KW-0479">Metal-binding</keyword>
<evidence type="ECO:0000256" key="4">
    <source>
        <dbReference type="ARBA" id="ARBA00023004"/>
    </source>
</evidence>
<dbReference type="PATRIC" id="fig|445709.3.peg.1375"/>
<dbReference type="Pfam" id="PF03055">
    <property type="entry name" value="RPE65"/>
    <property type="match status" value="1"/>
</dbReference>
<feature type="binding site" evidence="5">
    <location>
        <position position="163"/>
    </location>
    <ligand>
        <name>Fe cation</name>
        <dbReference type="ChEBI" id="CHEBI:24875"/>
        <note>catalytic</note>
    </ligand>
</feature>
<evidence type="ECO:0000313" key="6">
    <source>
        <dbReference type="EMBL" id="AKJ67906.1"/>
    </source>
</evidence>
<dbReference type="GO" id="GO:0046872">
    <property type="term" value="F:metal ion binding"/>
    <property type="evidence" value="ECO:0007669"/>
    <property type="project" value="UniProtKB-KW"/>
</dbReference>
<evidence type="ECO:0000313" key="7">
    <source>
        <dbReference type="Proteomes" id="UP000036700"/>
    </source>
</evidence>
<comment type="similarity">
    <text evidence="1">Belongs to the carotenoid oxygenase family.</text>
</comment>
<dbReference type="PANTHER" id="PTHR10543">
    <property type="entry name" value="BETA-CAROTENE DIOXYGENASE"/>
    <property type="match status" value="1"/>
</dbReference>
<dbReference type="Proteomes" id="UP000036700">
    <property type="component" value="Chromosome"/>
</dbReference>
<protein>
    <submittedName>
        <fullName evidence="6">Uncharacterized protein</fullName>
    </submittedName>
</protein>
<dbReference type="GO" id="GO:0010436">
    <property type="term" value="F:carotenoid dioxygenase activity"/>
    <property type="evidence" value="ECO:0007669"/>
    <property type="project" value="TreeGrafter"/>
</dbReference>
<dbReference type="KEGG" id="ptx:ABW99_06415"/>
<gene>
    <name evidence="6" type="ORF">ABW99_06415</name>
</gene>
<dbReference type="RefSeq" id="WP_047213720.1">
    <property type="nucleotide sequence ID" value="NZ_CP011568.3"/>
</dbReference>
<dbReference type="GO" id="GO:0016121">
    <property type="term" value="P:carotene catabolic process"/>
    <property type="evidence" value="ECO:0007669"/>
    <property type="project" value="TreeGrafter"/>
</dbReference>
<organism evidence="6 7">
    <name type="scientific">Pandoraea thiooxydans</name>
    <dbReference type="NCBI Taxonomy" id="445709"/>
    <lineage>
        <taxon>Bacteria</taxon>
        <taxon>Pseudomonadati</taxon>
        <taxon>Pseudomonadota</taxon>
        <taxon>Betaproteobacteria</taxon>
        <taxon>Burkholderiales</taxon>
        <taxon>Burkholderiaceae</taxon>
        <taxon>Pandoraea</taxon>
    </lineage>
</organism>
<dbReference type="PANTHER" id="PTHR10543:SF89">
    <property type="entry name" value="CAROTENOID 9,10(9',10')-CLEAVAGE DIOXYGENASE 1"/>
    <property type="match status" value="1"/>
</dbReference>
<sequence>MRREPASAPGALDSGQLRPLEAETSVTDLAVEGALPPELDGLYVRNSFNPHPALSGGDGVPAHLFLGDGMIHGVRLAAGRACWYRNRWVRTQSLAAATGQAALPGPLDRRWVPHNPANLNVIAHAGRLLALCDVGMPYALNSDLETQGCYDFDGQLAANMSAHPKRDPATGELHFVNYRPWRPWVTYFCADPAGRIVRRQAIDVAGATAMHDFAITRRFAVFIDQPLVFERPPRPGGGLPFCWDGGYAMRLGLLELHRHDAPVRWFEIEPCFIPHVLNAFDDGQAVVLRAVVSDPYYMTGDAPRAQACLGMHEWRIDLASGRVAHHCLSNAPGELPRLDERCVGRPHRYGYAAEIRLAQAWHACGGLFKYDFARDEVIKHDVGPDAMAAEPVFIAAHASAGEDEGWVLSFVYDATTDRSALIVLDARHFDHAPLARISLPQRVPYGAHGSWVPRVDLGESPCRSCR</sequence>
<comment type="cofactor">
    <cofactor evidence="5">
        <name>Fe(2+)</name>
        <dbReference type="ChEBI" id="CHEBI:29033"/>
    </cofactor>
    <text evidence="5">Binds 1 Fe(2+) ion per subunit.</text>
</comment>
<feature type="binding site" evidence="5">
    <location>
        <position position="211"/>
    </location>
    <ligand>
        <name>Fe cation</name>
        <dbReference type="ChEBI" id="CHEBI:24875"/>
        <note>catalytic</note>
    </ligand>
</feature>
<dbReference type="EMBL" id="CP011568">
    <property type="protein sequence ID" value="AKJ67906.1"/>
    <property type="molecule type" value="Genomic_DNA"/>
</dbReference>
<proteinExistence type="inferred from homology"/>
<dbReference type="InterPro" id="IPR004294">
    <property type="entry name" value="Carotenoid_Oase"/>
</dbReference>
<evidence type="ECO:0000256" key="5">
    <source>
        <dbReference type="PIRSR" id="PIRSR604294-1"/>
    </source>
</evidence>
<feature type="binding site" evidence="5">
    <location>
        <position position="275"/>
    </location>
    <ligand>
        <name>Fe cation</name>
        <dbReference type="ChEBI" id="CHEBI:24875"/>
        <note>catalytic</note>
    </ligand>
</feature>
<evidence type="ECO:0000256" key="3">
    <source>
        <dbReference type="ARBA" id="ARBA00023002"/>
    </source>
</evidence>
<keyword evidence="4 5" id="KW-0408">Iron</keyword>
<accession>A0A0G3ETB4</accession>
<evidence type="ECO:0000256" key="2">
    <source>
        <dbReference type="ARBA" id="ARBA00022723"/>
    </source>
</evidence>
<keyword evidence="7" id="KW-1185">Reference proteome</keyword>
<keyword evidence="3" id="KW-0560">Oxidoreductase</keyword>
<dbReference type="STRING" id="445709.ABW99_06415"/>
<evidence type="ECO:0000256" key="1">
    <source>
        <dbReference type="ARBA" id="ARBA00006787"/>
    </source>
</evidence>
<feature type="binding site" evidence="5">
    <location>
        <position position="448"/>
    </location>
    <ligand>
        <name>Fe cation</name>
        <dbReference type="ChEBI" id="CHEBI:24875"/>
        <note>catalytic</note>
    </ligand>
</feature>